<dbReference type="GO" id="GO:0034067">
    <property type="term" value="P:protein localization to Golgi apparatus"/>
    <property type="evidence" value="ECO:0007669"/>
    <property type="project" value="TreeGrafter"/>
</dbReference>
<dbReference type="GO" id="GO:0006886">
    <property type="term" value="P:intracellular protein transport"/>
    <property type="evidence" value="ECO:0007669"/>
    <property type="project" value="TreeGrafter"/>
</dbReference>
<dbReference type="InterPro" id="IPR005225">
    <property type="entry name" value="Small_GTP-bd"/>
</dbReference>
<dbReference type="PRINTS" id="PR00328">
    <property type="entry name" value="SAR1GTPBP"/>
</dbReference>
<feature type="binding site" evidence="3">
    <location>
        <begin position="133"/>
        <end position="136"/>
    </location>
    <ligand>
        <name>GTP</name>
        <dbReference type="ChEBI" id="CHEBI:37565"/>
    </ligand>
</feature>
<evidence type="ECO:0000256" key="2">
    <source>
        <dbReference type="ARBA" id="ARBA00023134"/>
    </source>
</evidence>
<evidence type="ECO:0000313" key="6">
    <source>
        <dbReference type="EMBL" id="CEL60644.1"/>
    </source>
</evidence>
<dbReference type="PANTHER" id="PTHR45909:SF1">
    <property type="entry name" value="ADP-RIBOSYLATION FACTOR-RELATED PROTEIN 1"/>
    <property type="match status" value="1"/>
</dbReference>
<dbReference type="GO" id="GO:0046872">
    <property type="term" value="F:metal ion binding"/>
    <property type="evidence" value="ECO:0007669"/>
    <property type="project" value="UniProtKB-KW"/>
</dbReference>
<keyword evidence="2 3" id="KW-0342">GTP-binding</keyword>
<organism evidence="6 7">
    <name type="scientific">Thanatephorus cucumeris (strain AG1-IB / isolate 7/3/14)</name>
    <name type="common">Lettuce bottom rot fungus</name>
    <name type="synonym">Rhizoctonia solani</name>
    <dbReference type="NCBI Taxonomy" id="1108050"/>
    <lineage>
        <taxon>Eukaryota</taxon>
        <taxon>Fungi</taxon>
        <taxon>Dikarya</taxon>
        <taxon>Basidiomycota</taxon>
        <taxon>Agaricomycotina</taxon>
        <taxon>Agaricomycetes</taxon>
        <taxon>Cantharellales</taxon>
        <taxon>Ceratobasidiaceae</taxon>
        <taxon>Rhizoctonia</taxon>
        <taxon>Rhizoctonia solani AG-1</taxon>
    </lineage>
</organism>
<keyword evidence="7" id="KW-1185">Reference proteome</keyword>
<dbReference type="GO" id="GO:0003924">
    <property type="term" value="F:GTPase activity"/>
    <property type="evidence" value="ECO:0007669"/>
    <property type="project" value="InterPro"/>
</dbReference>
<dbReference type="Proteomes" id="UP000059188">
    <property type="component" value="Unassembled WGS sequence"/>
</dbReference>
<dbReference type="GO" id="GO:0043001">
    <property type="term" value="P:Golgi to plasma membrane protein transport"/>
    <property type="evidence" value="ECO:0007669"/>
    <property type="project" value="TreeGrafter"/>
</dbReference>
<dbReference type="AlphaFoldDB" id="A0A0B7FUW4"/>
<evidence type="ECO:0000256" key="3">
    <source>
        <dbReference type="PIRSR" id="PIRSR606689-1"/>
    </source>
</evidence>
<gene>
    <name evidence="6" type="ORF">RSOLAG1IB_03882</name>
</gene>
<keyword evidence="4" id="KW-0479">Metal-binding</keyword>
<sequence length="213" mass="23841">MYHLLKGLHAHLTRKDEFSVLILGLDNAGKTTFLEKTKSLYNNTPGLPPDKIGPTVGQNMGQITLPSATMKFFDLGGQRDIRTIWSKYYDDCHAVIYMIDAADRDRLWDGWEVFETVLAHPQILDVPLLLLANKQDAPNSLSVNDVRSSYEAWWQSRRIESGEDTPDGVIVGDDHRGSSLDVMGVSALEGNGIRDAIDWVFIRVQTARPRGSD</sequence>
<evidence type="ECO:0000256" key="1">
    <source>
        <dbReference type="ARBA" id="ARBA00022741"/>
    </source>
</evidence>
<feature type="binding site" evidence="3">
    <location>
        <position position="77"/>
    </location>
    <ligand>
        <name>GTP</name>
        <dbReference type="ChEBI" id="CHEBI:37565"/>
    </ligand>
</feature>
<dbReference type="FunFam" id="3.40.50.300:FF:001692">
    <property type="entry name" value="Unplaced genomic scaffold supercont2.18, whole genome shotgun sequence"/>
    <property type="match status" value="1"/>
</dbReference>
<evidence type="ECO:0000313" key="7">
    <source>
        <dbReference type="Proteomes" id="UP000059188"/>
    </source>
</evidence>
<dbReference type="EMBL" id="LN679104">
    <property type="protein sequence ID" value="CEL60644.1"/>
    <property type="molecule type" value="Genomic_DNA"/>
</dbReference>
<evidence type="ECO:0000256" key="4">
    <source>
        <dbReference type="PIRSR" id="PIRSR606689-2"/>
    </source>
</evidence>
<dbReference type="Pfam" id="PF00025">
    <property type="entry name" value="Arf"/>
    <property type="match status" value="1"/>
</dbReference>
<dbReference type="STRING" id="1108050.A0A0B7FUW4"/>
<feature type="binding site" evidence="3">
    <location>
        <begin position="24"/>
        <end position="31"/>
    </location>
    <ligand>
        <name>GTP</name>
        <dbReference type="ChEBI" id="CHEBI:37565"/>
    </ligand>
</feature>
<dbReference type="OrthoDB" id="414781at2759"/>
<dbReference type="InterPro" id="IPR006689">
    <property type="entry name" value="Small_GTPase_ARF/SAR"/>
</dbReference>
<dbReference type="PROSITE" id="PS51417">
    <property type="entry name" value="ARF"/>
    <property type="match status" value="1"/>
</dbReference>
<proteinExistence type="inferred from homology"/>
<keyword evidence="4" id="KW-0460">Magnesium</keyword>
<keyword evidence="1 3" id="KW-0547">Nucleotide-binding</keyword>
<dbReference type="InterPro" id="IPR027417">
    <property type="entry name" value="P-loop_NTPase"/>
</dbReference>
<dbReference type="SMART" id="SM00178">
    <property type="entry name" value="SAR"/>
    <property type="match status" value="1"/>
</dbReference>
<dbReference type="GO" id="GO:0005525">
    <property type="term" value="F:GTP binding"/>
    <property type="evidence" value="ECO:0007669"/>
    <property type="project" value="UniProtKB-KW"/>
</dbReference>
<reference evidence="6 7" key="1">
    <citation type="submission" date="2014-11" db="EMBL/GenBank/DDBJ databases">
        <authorList>
            <person name="Wibberg Daniel"/>
        </authorList>
    </citation>
    <scope>NUCLEOTIDE SEQUENCE [LARGE SCALE GENOMIC DNA]</scope>
    <source>
        <strain evidence="6">Rhizoctonia solani AG1-IB 7/3/14</strain>
    </source>
</reference>
<dbReference type="SUPFAM" id="SSF52540">
    <property type="entry name" value="P-loop containing nucleoside triphosphate hydrolases"/>
    <property type="match status" value="1"/>
</dbReference>
<comment type="similarity">
    <text evidence="5">Belongs to the small GTPase superfamily. Arf family.</text>
</comment>
<accession>A0A0B7FUW4</accession>
<evidence type="ECO:0000256" key="5">
    <source>
        <dbReference type="RuleBase" id="RU003925"/>
    </source>
</evidence>
<feature type="binding site" evidence="4">
    <location>
        <position position="31"/>
    </location>
    <ligand>
        <name>Mg(2+)</name>
        <dbReference type="ChEBI" id="CHEBI:18420"/>
    </ligand>
</feature>
<dbReference type="GO" id="GO:0005794">
    <property type="term" value="C:Golgi apparatus"/>
    <property type="evidence" value="ECO:0007669"/>
    <property type="project" value="TreeGrafter"/>
</dbReference>
<name>A0A0B7FUW4_THACB</name>
<dbReference type="SMART" id="SM00177">
    <property type="entry name" value="ARF"/>
    <property type="match status" value="1"/>
</dbReference>
<feature type="binding site" evidence="4">
    <location>
        <position position="55"/>
    </location>
    <ligand>
        <name>Mg(2+)</name>
        <dbReference type="ChEBI" id="CHEBI:18420"/>
    </ligand>
</feature>
<dbReference type="InterPro" id="IPR024156">
    <property type="entry name" value="Small_GTPase_ARF"/>
</dbReference>
<dbReference type="PANTHER" id="PTHR45909">
    <property type="entry name" value="ADP-RIBOSYLATION FACTOR-RELATED PROTEIN 1"/>
    <property type="match status" value="1"/>
</dbReference>
<protein>
    <submittedName>
        <fullName evidence="6">ADP-ribosylation factor-related protein 1</fullName>
    </submittedName>
</protein>
<dbReference type="Gene3D" id="3.40.50.300">
    <property type="entry name" value="P-loop containing nucleotide triphosphate hydrolases"/>
    <property type="match status" value="1"/>
</dbReference>
<dbReference type="NCBIfam" id="TIGR00231">
    <property type="entry name" value="small_GTP"/>
    <property type="match status" value="1"/>
</dbReference>